<feature type="domain" description="C2H2-type" evidence="22">
    <location>
        <begin position="433"/>
        <end position="460"/>
    </location>
</feature>
<dbReference type="SUPFAM" id="SSF57667">
    <property type="entry name" value="beta-beta-alpha zinc fingers"/>
    <property type="match status" value="10"/>
</dbReference>
<evidence type="ECO:0000256" key="11">
    <source>
        <dbReference type="ARBA" id="ARBA00023015"/>
    </source>
</evidence>
<feature type="domain" description="C2H2-type" evidence="22">
    <location>
        <begin position="405"/>
        <end position="432"/>
    </location>
</feature>
<dbReference type="Pfam" id="PF02023">
    <property type="entry name" value="SCAN"/>
    <property type="match status" value="1"/>
</dbReference>
<feature type="domain" description="C2H2-type" evidence="22">
    <location>
        <begin position="2705"/>
        <end position="2732"/>
    </location>
</feature>
<proteinExistence type="inferred from homology"/>
<dbReference type="InterPro" id="IPR050758">
    <property type="entry name" value="Znf_C2H2-type"/>
</dbReference>
<dbReference type="GO" id="GO:0005654">
    <property type="term" value="C:nucleoplasm"/>
    <property type="evidence" value="ECO:0007669"/>
    <property type="project" value="UniProtKB-ARBA"/>
</dbReference>
<evidence type="ECO:0000256" key="10">
    <source>
        <dbReference type="ARBA" id="ARBA00022989"/>
    </source>
</evidence>
<keyword evidence="4" id="KW-1003">Cell membrane</keyword>
<keyword evidence="17" id="KW-0807">Transducer</keyword>
<dbReference type="SUPFAM" id="SSF47353">
    <property type="entry name" value="Retrovirus capsid dimerization domain-like"/>
    <property type="match status" value="1"/>
</dbReference>
<keyword evidence="18 20" id="KW-0539">Nucleus</keyword>
<feature type="domain" description="C2H2-type" evidence="22">
    <location>
        <begin position="2649"/>
        <end position="2676"/>
    </location>
</feature>
<evidence type="ECO:0000256" key="15">
    <source>
        <dbReference type="ARBA" id="ARBA00023163"/>
    </source>
</evidence>
<feature type="compositionally biased region" description="Low complexity" evidence="21">
    <location>
        <begin position="1223"/>
        <end position="1241"/>
    </location>
</feature>
<dbReference type="Pfam" id="PF01352">
    <property type="entry name" value="KRAB"/>
    <property type="match status" value="2"/>
</dbReference>
<feature type="domain" description="C2H2-type" evidence="22">
    <location>
        <begin position="2733"/>
        <end position="2760"/>
    </location>
</feature>
<evidence type="ECO:0000256" key="19">
    <source>
        <dbReference type="PROSITE-ProRule" id="PRU00042"/>
    </source>
</evidence>
<dbReference type="PROSITE" id="PS50805">
    <property type="entry name" value="KRAB"/>
    <property type="match status" value="2"/>
</dbReference>
<dbReference type="RefSeq" id="XP_004405757.1">
    <property type="nucleotide sequence ID" value="XM_004405700.1"/>
</dbReference>
<gene>
    <name evidence="27" type="primary">LOC101363436</name>
</gene>
<feature type="compositionally biased region" description="Pro residues" evidence="21">
    <location>
        <begin position="1927"/>
        <end position="1937"/>
    </location>
</feature>
<dbReference type="FunFam" id="3.30.160.60:FF:000069">
    <property type="entry name" value="Zinc finger protein 572"/>
    <property type="match status" value="2"/>
</dbReference>
<dbReference type="GO" id="GO:0004930">
    <property type="term" value="F:G protein-coupled receptor activity"/>
    <property type="evidence" value="ECO:0007669"/>
    <property type="project" value="UniProtKB-KW"/>
</dbReference>
<keyword evidence="10" id="KW-1133">Transmembrane helix</keyword>
<feature type="region of interest" description="Disordered" evidence="21">
    <location>
        <begin position="883"/>
        <end position="1172"/>
    </location>
</feature>
<keyword evidence="26" id="KW-1185">Reference proteome</keyword>
<feature type="domain" description="C2H2-type" evidence="22">
    <location>
        <begin position="2677"/>
        <end position="2704"/>
    </location>
</feature>
<evidence type="ECO:0000259" key="24">
    <source>
        <dbReference type="PROSITE" id="PS50804"/>
    </source>
</evidence>
<feature type="domain" description="C2H2-type" evidence="22">
    <location>
        <begin position="2621"/>
        <end position="2648"/>
    </location>
</feature>
<feature type="domain" description="SCAN box" evidence="24">
    <location>
        <begin position="46"/>
        <end position="128"/>
    </location>
</feature>
<keyword evidence="16" id="KW-0675">Receptor</keyword>
<feature type="compositionally biased region" description="Low complexity" evidence="21">
    <location>
        <begin position="969"/>
        <end position="980"/>
    </location>
</feature>
<dbReference type="InterPro" id="IPR036236">
    <property type="entry name" value="Znf_C2H2_sf"/>
</dbReference>
<feature type="compositionally biased region" description="Low complexity" evidence="21">
    <location>
        <begin position="1575"/>
        <end position="1596"/>
    </location>
</feature>
<feature type="domain" description="C2H2-type" evidence="22">
    <location>
        <begin position="2537"/>
        <end position="2564"/>
    </location>
</feature>
<evidence type="ECO:0000256" key="6">
    <source>
        <dbReference type="ARBA" id="ARBA00022723"/>
    </source>
</evidence>
<feature type="region of interest" description="Disordered" evidence="21">
    <location>
        <begin position="129"/>
        <end position="157"/>
    </location>
</feature>
<evidence type="ECO:0000256" key="2">
    <source>
        <dbReference type="ARBA" id="ARBA00004651"/>
    </source>
</evidence>
<feature type="domain" description="C2H2-type" evidence="22">
    <location>
        <begin position="2565"/>
        <end position="2592"/>
    </location>
</feature>
<feature type="domain" description="G-protein coupled receptors family 3 profile" evidence="23">
    <location>
        <begin position="1679"/>
        <end position="1710"/>
    </location>
</feature>
<evidence type="ECO:0000256" key="5">
    <source>
        <dbReference type="ARBA" id="ARBA00022692"/>
    </source>
</evidence>
<feature type="compositionally biased region" description="Pro residues" evidence="21">
    <location>
        <begin position="588"/>
        <end position="607"/>
    </location>
</feature>
<evidence type="ECO:0000256" key="13">
    <source>
        <dbReference type="ARBA" id="ARBA00023125"/>
    </source>
</evidence>
<dbReference type="PANTHER" id="PTHR23234">
    <property type="entry name" value="ZNF44 PROTEIN"/>
    <property type="match status" value="1"/>
</dbReference>
<feature type="compositionally biased region" description="Polar residues" evidence="21">
    <location>
        <begin position="144"/>
        <end position="155"/>
    </location>
</feature>
<keyword evidence="14" id="KW-0472">Membrane</keyword>
<feature type="domain" description="C2H2-type" evidence="22">
    <location>
        <begin position="2845"/>
        <end position="2872"/>
    </location>
</feature>
<feature type="compositionally biased region" description="Low complexity" evidence="21">
    <location>
        <begin position="904"/>
        <end position="917"/>
    </location>
</feature>
<feature type="domain" description="C2H2-type" evidence="22">
    <location>
        <begin position="2761"/>
        <end position="2788"/>
    </location>
</feature>
<dbReference type="GO" id="GO:0005886">
    <property type="term" value="C:plasma membrane"/>
    <property type="evidence" value="ECO:0007669"/>
    <property type="project" value="UniProtKB-SubCell"/>
</dbReference>
<feature type="compositionally biased region" description="Basic and acidic residues" evidence="21">
    <location>
        <begin position="1071"/>
        <end position="1087"/>
    </location>
</feature>
<feature type="domain" description="C2H2-type" evidence="22">
    <location>
        <begin position="2593"/>
        <end position="2620"/>
    </location>
</feature>
<dbReference type="SMART" id="SM00349">
    <property type="entry name" value="KRAB"/>
    <property type="match status" value="3"/>
</dbReference>
<dbReference type="Proteomes" id="UP000245340">
    <property type="component" value="Unplaced"/>
</dbReference>
<dbReference type="Gene3D" id="1.10.4020.10">
    <property type="entry name" value="DNA breaking-rejoining enzymes"/>
    <property type="match status" value="1"/>
</dbReference>
<dbReference type="SMART" id="SM00431">
    <property type="entry name" value="SCAN"/>
    <property type="match status" value="1"/>
</dbReference>
<dbReference type="FunFam" id="3.30.160.60:FF:001530">
    <property type="entry name" value="Zinc finger protein 268"/>
    <property type="match status" value="1"/>
</dbReference>
<dbReference type="SMART" id="SM00355">
    <property type="entry name" value="ZnF_C2H2"/>
    <property type="match status" value="17"/>
</dbReference>
<feature type="domain" description="KRAB" evidence="25">
    <location>
        <begin position="1824"/>
        <end position="1923"/>
    </location>
</feature>
<keyword evidence="7" id="KW-0677">Repeat</keyword>
<feature type="compositionally biased region" description="Low complexity" evidence="21">
    <location>
        <begin position="1549"/>
        <end position="1568"/>
    </location>
</feature>
<evidence type="ECO:0000256" key="18">
    <source>
        <dbReference type="ARBA" id="ARBA00023242"/>
    </source>
</evidence>
<dbReference type="GO" id="GO:0008270">
    <property type="term" value="F:zinc ion binding"/>
    <property type="evidence" value="ECO:0007669"/>
    <property type="project" value="UniProtKB-KW"/>
</dbReference>
<dbReference type="FunFam" id="3.30.160.60:FF:000344">
    <property type="entry name" value="zinc finger protein 90 homolog"/>
    <property type="match status" value="1"/>
</dbReference>
<dbReference type="PROSITE" id="PS50259">
    <property type="entry name" value="G_PROTEIN_RECEP_F3_4"/>
    <property type="match status" value="1"/>
</dbReference>
<dbReference type="FunFam" id="1.10.4020.10:FF:000001">
    <property type="entry name" value="zinc finger protein 263 isoform X1"/>
    <property type="match status" value="1"/>
</dbReference>
<keyword evidence="9" id="KW-0862">Zinc</keyword>
<feature type="compositionally biased region" description="Polar residues" evidence="21">
    <location>
        <begin position="690"/>
        <end position="699"/>
    </location>
</feature>
<evidence type="ECO:0000256" key="17">
    <source>
        <dbReference type="ARBA" id="ARBA00023224"/>
    </source>
</evidence>
<dbReference type="PROSITE" id="PS50157">
    <property type="entry name" value="ZINC_FINGER_C2H2_2"/>
    <property type="match status" value="18"/>
</dbReference>
<evidence type="ECO:0000259" key="25">
    <source>
        <dbReference type="PROSITE" id="PS50805"/>
    </source>
</evidence>
<dbReference type="Pfam" id="PF00096">
    <property type="entry name" value="zf-C2H2"/>
    <property type="match status" value="12"/>
</dbReference>
<keyword evidence="13" id="KW-0238">DNA-binding</keyword>
<dbReference type="Gene3D" id="6.10.140.140">
    <property type="match status" value="2"/>
</dbReference>
<evidence type="ECO:0000256" key="7">
    <source>
        <dbReference type="ARBA" id="ARBA00022737"/>
    </source>
</evidence>
<evidence type="ECO:0000256" key="1">
    <source>
        <dbReference type="ARBA" id="ARBA00004123"/>
    </source>
</evidence>
<evidence type="ECO:0000259" key="23">
    <source>
        <dbReference type="PROSITE" id="PS50259"/>
    </source>
</evidence>
<feature type="domain" description="C2H2-type" evidence="22">
    <location>
        <begin position="2509"/>
        <end position="2536"/>
    </location>
</feature>
<keyword evidence="15" id="KW-0804">Transcription</keyword>
<comment type="similarity">
    <text evidence="3">Belongs to the krueppel C2H2-type zinc-finger protein family.</text>
</comment>
<evidence type="ECO:0000313" key="27">
    <source>
        <dbReference type="RefSeq" id="XP_004405757.1"/>
    </source>
</evidence>
<dbReference type="CDD" id="cd07765">
    <property type="entry name" value="KRAB_A-box"/>
    <property type="match status" value="2"/>
</dbReference>
<dbReference type="FunFam" id="3.30.160.60:FF:000295">
    <property type="entry name" value="zinc finger protein 19"/>
    <property type="match status" value="1"/>
</dbReference>
<dbReference type="InterPro" id="IPR038269">
    <property type="entry name" value="SCAN_sf"/>
</dbReference>
<reference evidence="27" key="1">
    <citation type="submission" date="2025-08" db="UniProtKB">
        <authorList>
            <consortium name="RefSeq"/>
        </authorList>
    </citation>
    <scope>IDENTIFICATION</scope>
</reference>
<keyword evidence="6" id="KW-0479">Metal-binding</keyword>
<feature type="region of interest" description="Disordered" evidence="21">
    <location>
        <begin position="1504"/>
        <end position="1599"/>
    </location>
</feature>
<evidence type="ECO:0000256" key="21">
    <source>
        <dbReference type="SAM" id="MobiDB-lite"/>
    </source>
</evidence>
<evidence type="ECO:0000256" key="4">
    <source>
        <dbReference type="ARBA" id="ARBA00022475"/>
    </source>
</evidence>
<feature type="region of interest" description="Disordered" evidence="21">
    <location>
        <begin position="1921"/>
        <end position="2083"/>
    </location>
</feature>
<evidence type="ECO:0000256" key="16">
    <source>
        <dbReference type="ARBA" id="ARBA00023170"/>
    </source>
</evidence>
<feature type="compositionally biased region" description="Low complexity" evidence="21">
    <location>
        <begin position="626"/>
        <end position="647"/>
    </location>
</feature>
<evidence type="ECO:0000313" key="26">
    <source>
        <dbReference type="Proteomes" id="UP000245340"/>
    </source>
</evidence>
<feature type="region of interest" description="Disordered" evidence="21">
    <location>
        <begin position="588"/>
        <end position="671"/>
    </location>
</feature>
<dbReference type="FunFam" id="3.30.160.60:FF:002238">
    <property type="entry name" value="zinc finger protein 606 isoform X1"/>
    <property type="match status" value="1"/>
</dbReference>
<feature type="compositionally biased region" description="Basic and acidic residues" evidence="21">
    <location>
        <begin position="816"/>
        <end position="826"/>
    </location>
</feature>
<dbReference type="Gene3D" id="3.30.160.60">
    <property type="entry name" value="Classic Zinc Finger"/>
    <property type="match status" value="17"/>
</dbReference>
<accession>A0A9B0LPI0</accession>
<dbReference type="SUPFAM" id="SSF109640">
    <property type="entry name" value="KRAB domain (Kruppel-associated box)"/>
    <property type="match status" value="2"/>
</dbReference>
<evidence type="ECO:0000256" key="8">
    <source>
        <dbReference type="ARBA" id="ARBA00022771"/>
    </source>
</evidence>
<feature type="compositionally biased region" description="Pro residues" evidence="21">
    <location>
        <begin position="1973"/>
        <end position="1988"/>
    </location>
</feature>
<feature type="region of interest" description="Disordered" evidence="21">
    <location>
        <begin position="1470"/>
        <end position="1491"/>
    </location>
</feature>
<sequence>MLPLEKAFATPRSSLIPPELPMLGSAAEDQEEDPKTVVGKDLEFSRQHFRNFIYQEAAGPHQALTQLYELCRQWLRPEAHSKEQMLELLVLEQFLSVLPDKVRPWVVAQHPESCTKAASLVKDLTKALEEPGGPMRASEDLEPSETQASPDTSCPTLDPVLLEQGNIGDEKTEEAKPAKVEPKKLTFPEVPLYLGEWGHLDPAEENLKTFRKLLLWGFQLAQPDDACRLETEELRLVETEPPEGSFSGGRRWQEGKENMCETLMERITREILVCPLTGAAPEEEEQLQKALEPQEGEPSPVTIAHRRSVIREPAQDRGTAGGSLTVAIRPATPHQGLGRKRPRPKDVGGQGPECVSSVSNHPLCHVREPDAAGHSAGSLARQDRDGPAAGCPAADEPGLSRGKPYACSECGETFAWISHFIDHLRSHSGRKVYACQGCWKTFHFSLALAEHQKTHEKEKIYALGRALGPHPGLFLGVNPLVFYEKGALAEGSATGVTFAFPHCLHSYGFSPVCVRSCWLSDELWLKVFPHSLHPCWVRWMLCRKALPHSPHSYGFSPVREGCSHHMAVSALMTLSPVALGIVTLRAPPPAPAPPAPPPPPPKQPAPGPKQEKGLYRRTREDPGCPPVSASPVPTTPVSLTSRTAGQRPRPPPAGSGPAQAGAQLHLPEGGARTSGCFRVRLAPARGSGSCVRSTSSASRTPAGLSLASPPRPKTLPRRIPLSDGRTKATPAFDRDCACAGGRRTTTSRGPRAGSVHFGPSRPVVGEPSSSFDDRAHGVVTSVQSPRAVPWAPRTSPPRSYSGNWPRTSVDGVVRGVGEDAEQRPWEDPEEQCPRGGRSRAEAAWAGPVSEEGGQVKGTEADLAPRERLLELVARAKLLFCSLRNTDGRPPAERGAGGRCHPRNAAGAATVGDVAGPGRLQDESARGRCHPGNAAAGTVGPGSLRRTSPSGVTVTRGERQARRHPGDASGPGSPRRTSPSGFAITRGKRQAQRHPGDAAGPGSPAVRVRQGSLSPGERGGGSGGARSFHRTSPSGVAVTRRTRRARRNPGDAEGPGSSAGRALRGSLSPGERGGRGDGSRVAPKDEPFGGRCHSGNAAGTATRGRRSGSRVPPQDEPFGGRCHPGGGGGSRVVPQDEPFGGRCHSGNAAGAETPGKRGGSWVAPPGESADESAGGRYHLGDAAAGVAAPGSPAGRVRRGWLSPGGLGGGDSGFQVPRRTSPPRVAVTGGDAAGVAGPGSPAGRVRRGSLSPGARVRSLRGVQFLVVEEVDHPGEGLPADAALEGPLAAGGLPARVSIRILGAGASIRRFQRAGLPWPLAPAPPGPLAQRLQQVDLPMLLQDGGVQKGLAALGAREGPLFQVALLVLDEVGDPGSGTLRLHPGPHLAGQRTQELLQHQQLQHLLLGVRLGPQPLAAQHPELTQCAVWPTCHAVLELSETGDATWAGAGRNGAPRPPAHLHLGPPAWPARLARLPHPRGPATASPTRLGPAAGLGLRLPPELGLVSTRASSNAIPASARRLRRPRPAPRPLPAGRQPGGRTDGRGTGGGTAGRAAADSPRAGSAPARAAPSWRRLGFRASRAAAARTTTPRTPRAAGGRHWPGEARRVVPERHPPRDSPAGDGVVTRRAARANRKPPGTGFYAPAVPQSYPGRIRSPWQRGTPRLSEIVQDQVGPEAGDWFRGLPDAFDETKFLTVSMLLFCSIWKAFLPLILLRLLGLSGAADCALLEFGNLTNGNSGELQGCSAGFSGRGSSASFSEPPSPREAAPAARLRLSPWCGAAPGGLSGAPSRWALEGAGGAAGGSSRISESEEAVAAGPLAARASGQVTFDDVAVDFTQEEWGLLGPAQRTLYHAVMLETLRHLVSVETEVTFWRSGSLYLPWRRFRTNRKHTARNYNSQEPARRVLVDAGGAAAIVRRRGEAVAEAVRLSPPPPPPPPPRTGRVGRASGKTRRLPSGPARRQGGSRTRPFRAGFAPPFPLVLPPSRLPPPGSRQRWAGWAGPGETLHVRPGAGSRPLARHAFVSPAAREDPKCTAGPNLGAEQKPDAPGRAIPSLLSRLPRAAGTGSQGWEAGSRGPGKAGRSPMAAINPWASWGVLTDQSWGMAAVDPWASWALCPQDSTWHVEESPEEERRATGLPTAQVQEPVTFKDVAVDFTQEEWGQLDPVQRTLYRDVMLETYRHLLSVGNQIAKPEVISLLEQGEEPWSVEQAYPQSTCPEWMRNLESKALIPTQSIFEEEQSHSMKLERYIWDDPWFSRLEVLGCKDQLEMYHMNQSTAMRQMVFMQKQVLSQRGSEFCELGAEYSQNLNLVPSQRVSQIEHFYKPDTNAESWRCNSAIMYADKITCGNHDYDKALHQSVQPIQHERMQTGENLLKCTDAVKSFNHILHFGDHKGMHTGEKLYEYKECHQIFNQNPSFNEHPRLHIGENQYDYKEYENIFYFSSFMEHQKIGTVEKACKYNEWEKVFGYDSFLTQHTSTYTSEKPYEYNECGTSFIWSSYLIQHKKTHTGEKPYECDKCGKVFRNRSALTKHERTHTGIKPYECNKCGKAFSWNSHLIVHKRIHTGEKPYVCNECGKSFNWNSHLIGHQRTHTGEKPFECTECGKSFSWSSHLIAHMRMHTGEKPFKCDECEKAFRDYSALSKHERTHSGAKPYKCTECGKSFSWSSHLIAHQRTHTGEKPYNCQECGKAFRERSALTKHEIIHSGIKPYECNKCGKSCSQMAHLVRHQRTHTGEKPYECNKCGKSFSQSCHLVAHRRIHTGEKPYKCNQCERSFNCSSHLIAHRRTHTGEKPYRCNECGKAFNESSSLIVHLRNHTGEKPYKCNHCEKAFCKNSSLIIHQRMHSGEKRFICNDCGKAFSGHSALLQHQRNHSEEKL</sequence>
<dbReference type="FunFam" id="3.30.160.60:FF:000367">
    <property type="entry name" value="Zinc finger protein 572"/>
    <property type="match status" value="1"/>
</dbReference>
<dbReference type="InterPro" id="IPR003309">
    <property type="entry name" value="SCAN_dom"/>
</dbReference>
<evidence type="ECO:0000256" key="9">
    <source>
        <dbReference type="ARBA" id="ARBA00022833"/>
    </source>
</evidence>
<dbReference type="InterPro" id="IPR036051">
    <property type="entry name" value="KRAB_dom_sf"/>
</dbReference>
<evidence type="ECO:0000256" key="12">
    <source>
        <dbReference type="ARBA" id="ARBA00023040"/>
    </source>
</evidence>
<feature type="compositionally biased region" description="Basic and acidic residues" evidence="21">
    <location>
        <begin position="955"/>
        <end position="965"/>
    </location>
</feature>
<feature type="region of interest" description="Disordered" evidence="21">
    <location>
        <begin position="311"/>
        <end position="397"/>
    </location>
</feature>
<protein>
    <submittedName>
        <fullName evidence="27">Uncharacterized protein LOC101363436</fullName>
    </submittedName>
</protein>
<feature type="region of interest" description="Disordered" evidence="21">
    <location>
        <begin position="1206"/>
        <end position="1247"/>
    </location>
</feature>
<feature type="domain" description="C2H2-type" evidence="22">
    <location>
        <begin position="2817"/>
        <end position="2844"/>
    </location>
</feature>
<feature type="domain" description="KRAB" evidence="25">
    <location>
        <begin position="2143"/>
        <end position="2214"/>
    </location>
</feature>
<feature type="domain" description="C2H2-type" evidence="22">
    <location>
        <begin position="2789"/>
        <end position="2816"/>
    </location>
</feature>
<keyword evidence="11" id="KW-0805">Transcription regulation</keyword>
<dbReference type="CDD" id="cd07936">
    <property type="entry name" value="SCAN"/>
    <property type="match status" value="1"/>
</dbReference>
<dbReference type="InterPro" id="IPR013087">
    <property type="entry name" value="Znf_C2H2_type"/>
</dbReference>
<name>A0A9B0LPI0_ODORO</name>
<keyword evidence="8 19" id="KW-0863">Zinc-finger</keyword>
<evidence type="ECO:0000259" key="22">
    <source>
        <dbReference type="PROSITE" id="PS50157"/>
    </source>
</evidence>
<feature type="compositionally biased region" description="Polar residues" evidence="21">
    <location>
        <begin position="796"/>
        <end position="806"/>
    </location>
</feature>
<feature type="domain" description="C2H2-type" evidence="22">
    <location>
        <begin position="2398"/>
        <end position="2425"/>
    </location>
</feature>
<dbReference type="FunFam" id="3.30.160.60:FF:000045">
    <property type="entry name" value="ZFP69 zinc finger protein B"/>
    <property type="match status" value="1"/>
</dbReference>
<keyword evidence="5" id="KW-0812">Transmembrane</keyword>
<comment type="subcellular location">
    <subcellularLocation>
        <location evidence="2">Cell membrane</location>
        <topology evidence="2">Multi-pass membrane protein</topology>
    </subcellularLocation>
    <subcellularLocation>
        <location evidence="1 20">Nucleus</location>
    </subcellularLocation>
</comment>
<dbReference type="FunFam" id="3.30.160.60:FF:000016">
    <property type="entry name" value="zinc finger protein 37 homolog"/>
    <property type="match status" value="4"/>
</dbReference>
<evidence type="ECO:0000256" key="20">
    <source>
        <dbReference type="PROSITE-ProRule" id="PRU00187"/>
    </source>
</evidence>
<dbReference type="GO" id="GO:0006355">
    <property type="term" value="P:regulation of DNA-templated transcription"/>
    <property type="evidence" value="ECO:0007669"/>
    <property type="project" value="InterPro"/>
</dbReference>
<keyword evidence="12" id="KW-0297">G-protein coupled receptor</keyword>
<dbReference type="GO" id="GO:0003677">
    <property type="term" value="F:DNA binding"/>
    <property type="evidence" value="ECO:0007669"/>
    <property type="project" value="UniProtKB-KW"/>
</dbReference>
<evidence type="ECO:0000256" key="14">
    <source>
        <dbReference type="ARBA" id="ARBA00023136"/>
    </source>
</evidence>
<dbReference type="FunFam" id="3.30.160.60:FF:001498">
    <property type="entry name" value="Zinc finger protein 404"/>
    <property type="match status" value="1"/>
</dbReference>
<dbReference type="InterPro" id="IPR001909">
    <property type="entry name" value="KRAB"/>
</dbReference>
<dbReference type="PANTHER" id="PTHR23234:SF8">
    <property type="entry name" value="C2H2-TYPE DOMAIN-CONTAINING PROTEIN"/>
    <property type="match status" value="1"/>
</dbReference>
<feature type="domain" description="C2H2-type" evidence="22">
    <location>
        <begin position="2481"/>
        <end position="2508"/>
    </location>
</feature>
<feature type="compositionally biased region" description="Basic and acidic residues" evidence="21">
    <location>
        <begin position="609"/>
        <end position="622"/>
    </location>
</feature>
<dbReference type="InterPro" id="IPR017978">
    <property type="entry name" value="GPCR_3_C"/>
</dbReference>
<feature type="compositionally biased region" description="Low complexity" evidence="21">
    <location>
        <begin position="739"/>
        <end position="754"/>
    </location>
</feature>
<dbReference type="FunFam" id="3.30.160.60:FF:001036">
    <property type="entry name" value="zinc finger protein 606 isoform X1"/>
    <property type="match status" value="2"/>
</dbReference>
<feature type="region of interest" description="Disordered" evidence="21">
    <location>
        <begin position="684"/>
        <end position="858"/>
    </location>
</feature>
<dbReference type="PROSITE" id="PS50804">
    <property type="entry name" value="SCAN_BOX"/>
    <property type="match status" value="1"/>
</dbReference>
<feature type="domain" description="C2H2-type" evidence="22">
    <location>
        <begin position="2370"/>
        <end position="2397"/>
    </location>
</feature>
<organism evidence="26 27">
    <name type="scientific">Odobenus rosmarus divergens</name>
    <name type="common">Pacific walrus</name>
    <dbReference type="NCBI Taxonomy" id="9708"/>
    <lineage>
        <taxon>Eukaryota</taxon>
        <taxon>Metazoa</taxon>
        <taxon>Chordata</taxon>
        <taxon>Craniata</taxon>
        <taxon>Vertebrata</taxon>
        <taxon>Euteleostomi</taxon>
        <taxon>Mammalia</taxon>
        <taxon>Eutheria</taxon>
        <taxon>Laurasiatheria</taxon>
        <taxon>Carnivora</taxon>
        <taxon>Caniformia</taxon>
        <taxon>Pinnipedia</taxon>
        <taxon>Odobenidae</taxon>
        <taxon>Odobenus</taxon>
    </lineage>
</organism>
<evidence type="ECO:0000256" key="3">
    <source>
        <dbReference type="ARBA" id="ARBA00006991"/>
    </source>
</evidence>
<dbReference type="PROSITE" id="PS00028">
    <property type="entry name" value="ZINC_FINGER_C2H2_1"/>
    <property type="match status" value="15"/>
</dbReference>